<organism evidence="2 3">
    <name type="scientific">Corynebacterium antarcticum</name>
    <dbReference type="NCBI Taxonomy" id="2800405"/>
    <lineage>
        <taxon>Bacteria</taxon>
        <taxon>Bacillati</taxon>
        <taxon>Actinomycetota</taxon>
        <taxon>Actinomycetes</taxon>
        <taxon>Mycobacteriales</taxon>
        <taxon>Corynebacteriaceae</taxon>
        <taxon>Corynebacterium</taxon>
    </lineage>
</organism>
<name>A0A9Q4GN28_9CORY</name>
<feature type="compositionally biased region" description="Basic residues" evidence="1">
    <location>
        <begin position="1"/>
        <end position="14"/>
    </location>
</feature>
<protein>
    <recommendedName>
        <fullName evidence="4">ATP/GTP-binding protein</fullName>
    </recommendedName>
</protein>
<evidence type="ECO:0000313" key="2">
    <source>
        <dbReference type="EMBL" id="MCX7538391.1"/>
    </source>
</evidence>
<evidence type="ECO:0008006" key="4">
    <source>
        <dbReference type="Google" id="ProtNLM"/>
    </source>
</evidence>
<proteinExistence type="predicted"/>
<comment type="caution">
    <text evidence="2">The sequence shown here is derived from an EMBL/GenBank/DDBJ whole genome shotgun (WGS) entry which is preliminary data.</text>
</comment>
<reference evidence="2" key="1">
    <citation type="submission" date="2022-11" db="EMBL/GenBank/DDBJ databases">
        <title>Corynebacterium sp. isolated from Penguins.</title>
        <authorList>
            <person name="Sedlar K."/>
            <person name="Svec P."/>
        </authorList>
    </citation>
    <scope>NUCLEOTIDE SEQUENCE</scope>
    <source>
        <strain evidence="2">P5875</strain>
    </source>
</reference>
<dbReference type="AlphaFoldDB" id="A0A9Q4GN28"/>
<gene>
    <name evidence="2" type="ORF">OS123_07535</name>
</gene>
<sequence>MPRRNHSRGGRRTGRSNPQVPRPLPRDGAVFYGTQEMSGPAYTGGAPHLVRRIGSAGARKFYVCPGCNQNIPPGVAHVVAWPKDLGRGADDRRHWHRHCWERR</sequence>
<dbReference type="EMBL" id="JAPMKX010000003">
    <property type="protein sequence ID" value="MCX7538391.1"/>
    <property type="molecule type" value="Genomic_DNA"/>
</dbReference>
<dbReference type="Proteomes" id="UP001070238">
    <property type="component" value="Unassembled WGS sequence"/>
</dbReference>
<accession>A0A9Q4GN28</accession>
<evidence type="ECO:0000313" key="3">
    <source>
        <dbReference type="Proteomes" id="UP001070238"/>
    </source>
</evidence>
<feature type="region of interest" description="Disordered" evidence="1">
    <location>
        <begin position="1"/>
        <end position="30"/>
    </location>
</feature>
<evidence type="ECO:0000256" key="1">
    <source>
        <dbReference type="SAM" id="MobiDB-lite"/>
    </source>
</evidence>
<dbReference type="RefSeq" id="WP_267169497.1">
    <property type="nucleotide sequence ID" value="NZ_JAPMKX010000003.1"/>
</dbReference>